<feature type="transmembrane region" description="Helical" evidence="1">
    <location>
        <begin position="82"/>
        <end position="102"/>
    </location>
</feature>
<keyword evidence="1" id="KW-1133">Transmembrane helix</keyword>
<accession>A0ABZ0YX23</accession>
<name>A0ABZ0YX23_9GAMM</name>
<feature type="transmembrane region" description="Helical" evidence="1">
    <location>
        <begin position="7"/>
        <end position="35"/>
    </location>
</feature>
<gene>
    <name evidence="2" type="ORF">SR882_02135</name>
</gene>
<evidence type="ECO:0000256" key="1">
    <source>
        <dbReference type="SAM" id="Phobius"/>
    </source>
</evidence>
<feature type="transmembrane region" description="Helical" evidence="1">
    <location>
        <begin position="47"/>
        <end position="70"/>
    </location>
</feature>
<protein>
    <submittedName>
        <fullName evidence="2">Uncharacterized protein</fullName>
    </submittedName>
</protein>
<proteinExistence type="predicted"/>
<evidence type="ECO:0000313" key="3">
    <source>
        <dbReference type="Proteomes" id="UP001327459"/>
    </source>
</evidence>
<sequence>MNRLTRITLSVLVGIGTVFFLLPTTVVYVFGYLFLLGPAWASHPEPATLVFSIVCLLPGYGLYSVWWLVLKNRSASFYQIPKYVWVGLAVGCLIAVLFYFPFMLSNSDTSYRDQLAQTLLFGGGVFLVAVTTLTAMWLERHEGE</sequence>
<organism evidence="2 3">
    <name type="scientific">Guyparkeria halophila</name>
    <dbReference type="NCBI Taxonomy" id="47960"/>
    <lineage>
        <taxon>Bacteria</taxon>
        <taxon>Pseudomonadati</taxon>
        <taxon>Pseudomonadota</taxon>
        <taxon>Gammaproteobacteria</taxon>
        <taxon>Chromatiales</taxon>
        <taxon>Thioalkalibacteraceae</taxon>
        <taxon>Guyparkeria</taxon>
    </lineage>
</organism>
<feature type="transmembrane region" description="Helical" evidence="1">
    <location>
        <begin position="114"/>
        <end position="138"/>
    </location>
</feature>
<dbReference type="RefSeq" id="WP_322521711.1">
    <property type="nucleotide sequence ID" value="NZ_CP140153.1"/>
</dbReference>
<keyword evidence="3" id="KW-1185">Reference proteome</keyword>
<keyword evidence="1" id="KW-0472">Membrane</keyword>
<dbReference type="EMBL" id="CP140153">
    <property type="protein sequence ID" value="WQH16722.1"/>
    <property type="molecule type" value="Genomic_DNA"/>
</dbReference>
<dbReference type="Proteomes" id="UP001327459">
    <property type="component" value="Chromosome"/>
</dbReference>
<keyword evidence="1" id="KW-0812">Transmembrane</keyword>
<evidence type="ECO:0000313" key="2">
    <source>
        <dbReference type="EMBL" id="WQH16722.1"/>
    </source>
</evidence>
<reference evidence="2 3" key="1">
    <citation type="submission" date="2023-11" db="EMBL/GenBank/DDBJ databases">
        <title>MicrobeMod: A computational toolkit for identifying prokaryotic methylation and restriction-modification with nanopore sequencing.</title>
        <authorList>
            <person name="Crits-Christoph A."/>
            <person name="Kang S.C."/>
            <person name="Lee H."/>
            <person name="Ostrov N."/>
        </authorList>
    </citation>
    <scope>NUCLEOTIDE SEQUENCE [LARGE SCALE GENOMIC DNA]</scope>
    <source>
        <strain evidence="2 3">ATCC 49870</strain>
    </source>
</reference>